<keyword evidence="2" id="KW-0456">Lyase</keyword>
<proteinExistence type="predicted"/>
<dbReference type="InterPro" id="IPR011050">
    <property type="entry name" value="Pectin_lyase_fold/virulence"/>
</dbReference>
<dbReference type="Pfam" id="PF14592">
    <property type="entry name" value="Chondroitinas_B"/>
    <property type="match status" value="1"/>
</dbReference>
<gene>
    <name evidence="2" type="ORF">AB6713_14190</name>
</gene>
<evidence type="ECO:0000313" key="2">
    <source>
        <dbReference type="EMBL" id="MEZ0475752.1"/>
    </source>
</evidence>
<dbReference type="Gene3D" id="2.160.20.10">
    <property type="entry name" value="Single-stranded right-handed beta-helix, Pectin lyase-like"/>
    <property type="match status" value="2"/>
</dbReference>
<dbReference type="RefSeq" id="WP_370564294.1">
    <property type="nucleotide sequence ID" value="NZ_JBFWIB010000007.1"/>
</dbReference>
<reference evidence="2 3" key="1">
    <citation type="submission" date="2024-07" db="EMBL/GenBank/DDBJ databases">
        <title>Luteimonas salilacus sp. nov., isolated from the shore soil of Salt Lake in Tibet of China.</title>
        <authorList>
            <person name="Zhang X."/>
            <person name="Li A."/>
        </authorList>
    </citation>
    <scope>NUCLEOTIDE SEQUENCE [LARGE SCALE GENOMIC DNA]</scope>
    <source>
        <strain evidence="2 3">B3-2-R+30</strain>
    </source>
</reference>
<dbReference type="InterPro" id="IPR039513">
    <property type="entry name" value="PL-6"/>
</dbReference>
<evidence type="ECO:0000313" key="3">
    <source>
        <dbReference type="Proteomes" id="UP001566331"/>
    </source>
</evidence>
<comment type="caution">
    <text evidence="2">The sequence shown here is derived from an EMBL/GenBank/DDBJ whole genome shotgun (WGS) entry which is preliminary data.</text>
</comment>
<name>A0ABV4HSK7_9GAMM</name>
<keyword evidence="3" id="KW-1185">Reference proteome</keyword>
<dbReference type="Proteomes" id="UP001566331">
    <property type="component" value="Unassembled WGS sequence"/>
</dbReference>
<dbReference type="EMBL" id="JBFWIC010000021">
    <property type="protein sequence ID" value="MEZ0475752.1"/>
    <property type="molecule type" value="Genomic_DNA"/>
</dbReference>
<dbReference type="InterPro" id="IPR012334">
    <property type="entry name" value="Pectin_lyas_fold"/>
</dbReference>
<dbReference type="SUPFAM" id="SSF51126">
    <property type="entry name" value="Pectin lyase-like"/>
    <property type="match status" value="2"/>
</dbReference>
<keyword evidence="1" id="KW-0732">Signal</keyword>
<dbReference type="CDD" id="cd14251">
    <property type="entry name" value="PL-6"/>
    <property type="match status" value="1"/>
</dbReference>
<organism evidence="2 3">
    <name type="scientific">Luteimonas salinilitoris</name>
    <dbReference type="NCBI Taxonomy" id="3237697"/>
    <lineage>
        <taxon>Bacteria</taxon>
        <taxon>Pseudomonadati</taxon>
        <taxon>Pseudomonadota</taxon>
        <taxon>Gammaproteobacteria</taxon>
        <taxon>Lysobacterales</taxon>
        <taxon>Lysobacteraceae</taxon>
        <taxon>Luteimonas</taxon>
    </lineage>
</organism>
<dbReference type="GO" id="GO:0016829">
    <property type="term" value="F:lyase activity"/>
    <property type="evidence" value="ECO:0007669"/>
    <property type="project" value="UniProtKB-KW"/>
</dbReference>
<protein>
    <submittedName>
        <fullName evidence="2">Polysaccharide lyase 6 family protein</fullName>
    </submittedName>
</protein>
<accession>A0ABV4HSK7</accession>
<sequence length="739" mass="79622">MRDIPSTRSWRLRCSLVALCILIPAAASAAQGRSLRVSTQAEYADAVDSLQPGDTLVLADGEWRDFQVVLTGKGESGRPITLTAQTPGKVILTGRSNLRMAGEHLHVSDLVFRDGWSPTGEVVSFRRTREQRANHSRVSGIVIDRFNNPDRRLSDHWVALYGHDNRFDHNHIVGKTNAGTTLVVVRDEQQGLDNRHRIDHNWFGPRPNLGSNGGETIRVGTSHDSLSDSHTAVEYNWFEHCDGEVEIVSNKSGGNVYRGNVFFQSRGAMVLRHGDGNLVEDNVFLGGNKPHTGGIRVINRSQTVRNNYLEGLAGDGFGSALSVMYGVPDSPLNRYTRVDDAVIEDNTFVDVRSILLGLGMDEERSAAPVDSRFARNLIAAERDPVEVLGDMGGIAFEGNVQSPAASPRIPGGIEGREVAMTRAATGLQVPAQPEDAGARRDLRPIPRDEVGVSWYPKDIPVAAIDGGSERGVAPGEDTLSAAVAAAAPGDRLQLAPGRYVINQVLKIDRPLSLYGPRDGVATIAFSRSTLFEIQRGGSLKLGRLAIVGETAPDQAGNAVIRVPPGSGAANYVLVLEDLRIAGLTVNRGFDVIATGKDTMADSIVLRRVEVDDISGNVLSAAAETDDRGTYNVELVEIEASRFHRVGGAVVDLYRGGTDESTFGPKIRVHDSTFDRIGTRSGASLRLHGVQRAVLVGNDFKDSAAVLFERTVGTPLLVAERNGFDGTPEIRSDVPAVTLQ</sequence>
<evidence type="ECO:0000256" key="1">
    <source>
        <dbReference type="SAM" id="SignalP"/>
    </source>
</evidence>
<feature type="chain" id="PRO_5045532965" evidence="1">
    <location>
        <begin position="30"/>
        <end position="739"/>
    </location>
</feature>
<feature type="signal peptide" evidence="1">
    <location>
        <begin position="1"/>
        <end position="29"/>
    </location>
</feature>